<dbReference type="GeneID" id="63661357"/>
<protein>
    <submittedName>
        <fullName evidence="1">Ribosomal protein S3a</fullName>
    </submittedName>
</protein>
<keyword evidence="1" id="KW-0687">Ribonucleoprotein</keyword>
<name>A0A7T0M4Q5_9SPIT</name>
<reference evidence="1" key="1">
    <citation type="submission" date="2020-05" db="EMBL/GenBank/DDBJ databases">
        <title>Characterization and comparative analysis of mitochondrial genomes of the highly differentiated ciliated protists shed light on the diversity and evolution of the linear molecular architecture.</title>
        <authorList>
            <person name="Zhang T."/>
            <person name="Li C."/>
            <person name="Zhang X."/>
            <person name="Wang C."/>
            <person name="Roger A.J."/>
            <person name="Song W."/>
            <person name="Gao F."/>
        </authorList>
    </citation>
    <scope>NUCLEOTIDE SEQUENCE</scope>
</reference>
<dbReference type="RefSeq" id="YP_010049536.1">
    <property type="nucleotide sequence ID" value="NC_054369.1"/>
</dbReference>
<keyword evidence="1" id="KW-0689">Ribosomal protein</keyword>
<geneLocation type="mitochondrion" evidence="1"/>
<dbReference type="GO" id="GO:0005840">
    <property type="term" value="C:ribosome"/>
    <property type="evidence" value="ECO:0007669"/>
    <property type="project" value="UniProtKB-KW"/>
</dbReference>
<proteinExistence type="predicted"/>
<accession>A0A7T0M4Q5</accession>
<keyword evidence="1" id="KW-0496">Mitochondrion</keyword>
<gene>
    <name evidence="1" type="primary">rps3_a</name>
</gene>
<dbReference type="EMBL" id="MT471316">
    <property type="protein sequence ID" value="QPL15941.1"/>
    <property type="molecule type" value="Genomic_DNA"/>
</dbReference>
<evidence type="ECO:0000313" key="1">
    <source>
        <dbReference type="EMBL" id="QPL15941.1"/>
    </source>
</evidence>
<dbReference type="AlphaFoldDB" id="A0A7T0M4Q5"/>
<sequence>MMGNMGFPVVTRLGINQFWYKYWSTDKRYSLRLSQVKVTNSFIKLFLKYGFYIYTNTLLHEYWFYKSFKRRRVLLHQKHNWQYFRRAFMTDHIAGTKDQFLIRKETLEFFPMRTWIFKYLKWVIVMVKWFVPDKFTNIKYYKKVITKSQSNILHLIDPDHTFSIELFNRIKLYSSFIELNKTKFRYSI</sequence>
<organism evidence="1">
    <name type="scientific">Strombidium cf. sulcatum</name>
    <dbReference type="NCBI Taxonomy" id="2793073"/>
    <lineage>
        <taxon>Eukaryota</taxon>
        <taxon>Sar</taxon>
        <taxon>Alveolata</taxon>
        <taxon>Ciliophora</taxon>
        <taxon>Intramacronucleata</taxon>
        <taxon>Spirotrichea</taxon>
        <taxon>Oligotrichia</taxon>
        <taxon>Strombidiidae</taxon>
        <taxon>Strombidium</taxon>
    </lineage>
</organism>